<evidence type="ECO:0000313" key="5">
    <source>
        <dbReference type="Proteomes" id="UP000515591"/>
    </source>
</evidence>
<dbReference type="KEGG" id="poj:PtoMrB4_33640"/>
<proteinExistence type="predicted"/>
<evidence type="ECO:0000313" key="4">
    <source>
        <dbReference type="Proteomes" id="UP000501237"/>
    </source>
</evidence>
<evidence type="ECO:0000313" key="3">
    <source>
        <dbReference type="EMBL" id="BCA29387.1"/>
    </source>
</evidence>
<reference evidence="2 5" key="1">
    <citation type="submission" date="2019-12" db="EMBL/GenBank/DDBJ databases">
        <title>complete genome sequences of Pseudomonas otitidis str. WP8-S17-CRE-03 isolated from wastewater treatment plant effluent.</title>
        <authorList>
            <person name="Sekizuka T."/>
            <person name="Itokawa K."/>
            <person name="Yatsu K."/>
            <person name="Inamine Y."/>
            <person name="Kuroda M."/>
        </authorList>
    </citation>
    <scope>NUCLEOTIDE SEQUENCE [LARGE SCALE GENOMIC DNA]</scope>
    <source>
        <strain evidence="2 5">WP8-S17-CRE-03</strain>
    </source>
</reference>
<dbReference type="EMBL" id="AP022213">
    <property type="protein sequence ID" value="BBT17283.1"/>
    <property type="molecule type" value="Genomic_DNA"/>
</dbReference>
<evidence type="ECO:0000259" key="1">
    <source>
        <dbReference type="Pfam" id="PF21837"/>
    </source>
</evidence>
<evidence type="ECO:0000313" key="2">
    <source>
        <dbReference type="EMBL" id="BBT17283.1"/>
    </source>
</evidence>
<dbReference type="Proteomes" id="UP000515591">
    <property type="component" value="Chromosome"/>
</dbReference>
<dbReference type="AlphaFoldDB" id="A0A679GS10"/>
<name>A0A679GS10_9GAMM</name>
<sequence>MDTRLTRLIADYQAAVREVIDAMQRSGLQLPASNDDWAGNDMEQRGELAGGIPYFKHGYGCAARLPSGIAVDFDFGDNGEIDGVEAWRLAGFAGSRLRDYGFDDESALIACFKAAVERDELVYSGYILYYLKRS</sequence>
<gene>
    <name evidence="3" type="ORF">PtoMrB4_33640</name>
    <name evidence="2" type="ORF">WP8S17C03_33320</name>
</gene>
<protein>
    <recommendedName>
        <fullName evidence="1">DUF6896 domain-containing protein</fullName>
    </recommendedName>
</protein>
<organism evidence="3 4">
    <name type="scientific">Metapseudomonas otitidis</name>
    <dbReference type="NCBI Taxonomy" id="319939"/>
    <lineage>
        <taxon>Bacteria</taxon>
        <taxon>Pseudomonadati</taxon>
        <taxon>Pseudomonadota</taxon>
        <taxon>Gammaproteobacteria</taxon>
        <taxon>Pseudomonadales</taxon>
        <taxon>Pseudomonadaceae</taxon>
        <taxon>Metapseudomonas</taxon>
    </lineage>
</organism>
<reference evidence="3 4" key="2">
    <citation type="journal article" date="2020" name="Microbiol. Resour. Announc.">
        <title>Complete genome sequence of Pseudomonas otitidis strain MrB4, isolated from Lake Biwa in Japan.</title>
        <authorList>
            <person name="Miyazaki K."/>
            <person name="Hase E."/>
            <person name="Maruya T."/>
        </authorList>
    </citation>
    <scope>NUCLEOTIDE SEQUENCE [LARGE SCALE GENOMIC DNA]</scope>
    <source>
        <strain evidence="3 4">MrB4</strain>
    </source>
</reference>
<dbReference type="Proteomes" id="UP000501237">
    <property type="component" value="Chromosome"/>
</dbReference>
<feature type="domain" description="DUF6896" evidence="1">
    <location>
        <begin position="6"/>
        <end position="131"/>
    </location>
</feature>
<dbReference type="InterPro" id="IPR054191">
    <property type="entry name" value="DUF6896"/>
</dbReference>
<dbReference type="EMBL" id="AP022642">
    <property type="protein sequence ID" value="BCA29387.1"/>
    <property type="molecule type" value="Genomic_DNA"/>
</dbReference>
<accession>A0A679GS10</accession>
<dbReference type="Pfam" id="PF21837">
    <property type="entry name" value="DUF6896"/>
    <property type="match status" value="1"/>
</dbReference>